<keyword evidence="3" id="KW-1185">Reference proteome</keyword>
<feature type="transmembrane region" description="Helical" evidence="1">
    <location>
        <begin position="186"/>
        <end position="205"/>
    </location>
</feature>
<gene>
    <name evidence="2" type="ORF">EFL26_13335</name>
</gene>
<reference evidence="2 3" key="1">
    <citation type="submission" date="2018-11" db="EMBL/GenBank/DDBJ databases">
        <authorList>
            <person name="Li F."/>
        </authorList>
    </citation>
    <scope>NUCLEOTIDE SEQUENCE [LARGE SCALE GENOMIC DNA]</scope>
    <source>
        <strain evidence="2 3">Gsoil 818</strain>
    </source>
</reference>
<evidence type="ECO:0000256" key="1">
    <source>
        <dbReference type="SAM" id="Phobius"/>
    </source>
</evidence>
<protein>
    <submittedName>
        <fullName evidence="2">DUF4386 domain-containing protein</fullName>
    </submittedName>
</protein>
<evidence type="ECO:0000313" key="3">
    <source>
        <dbReference type="Proteomes" id="UP000279994"/>
    </source>
</evidence>
<feature type="transmembrane region" description="Helical" evidence="1">
    <location>
        <begin position="102"/>
        <end position="126"/>
    </location>
</feature>
<dbReference type="Pfam" id="PF14329">
    <property type="entry name" value="DUF4386"/>
    <property type="match status" value="1"/>
</dbReference>
<keyword evidence="1" id="KW-0472">Membrane</keyword>
<comment type="caution">
    <text evidence="2">The sequence shown here is derived from an EMBL/GenBank/DDBJ whole genome shotgun (WGS) entry which is preliminary data.</text>
</comment>
<dbReference type="Proteomes" id="UP000279994">
    <property type="component" value="Unassembled WGS sequence"/>
</dbReference>
<dbReference type="EMBL" id="RJSF01000040">
    <property type="protein sequence ID" value="RNM13930.1"/>
    <property type="molecule type" value="Genomic_DNA"/>
</dbReference>
<feature type="transmembrane region" description="Helical" evidence="1">
    <location>
        <begin position="146"/>
        <end position="174"/>
    </location>
</feature>
<evidence type="ECO:0000313" key="2">
    <source>
        <dbReference type="EMBL" id="RNM13930.1"/>
    </source>
</evidence>
<dbReference type="InterPro" id="IPR025495">
    <property type="entry name" value="DUF4386"/>
</dbReference>
<dbReference type="RefSeq" id="WP_123223338.1">
    <property type="nucleotide sequence ID" value="NZ_RJSF01000040.1"/>
</dbReference>
<accession>A0A3N0GPB8</accession>
<feature type="transmembrane region" description="Helical" evidence="1">
    <location>
        <begin position="70"/>
        <end position="90"/>
    </location>
</feature>
<keyword evidence="1" id="KW-0812">Transmembrane</keyword>
<proteinExistence type="predicted"/>
<keyword evidence="1" id="KW-1133">Transmembrane helix</keyword>
<feature type="transmembrane region" description="Helical" evidence="1">
    <location>
        <begin position="28"/>
        <end position="50"/>
    </location>
</feature>
<dbReference type="OrthoDB" id="1160166at2"/>
<sequence length="250" mass="25999">MTTTNTSAGTGSERSPVGLAGTARTTGLLYLGLAVTGALGYQLVRGQLYVADDPESTLSNRVDHTSMTRLGIVLELGIVLTQALAAVWFYRLFRGIDMFAAGLIAVFGMVNAVAILGSAALLATALDVSGDKSLAVSGGTAATVQLLYVISGHLWGVGGLFFGLWLIPMGWLALQSRWLPRTLGQLLMLGGAGYVLSTFVSYIFANADLVAGLLIVPATVGELWIVGYLILFGLRDGARSDAGSTRIAAG</sequence>
<name>A0A3N0GPB8_9ACTN</name>
<feature type="transmembrane region" description="Helical" evidence="1">
    <location>
        <begin position="211"/>
        <end position="234"/>
    </location>
</feature>
<dbReference type="AlphaFoldDB" id="A0A3N0GPB8"/>
<organism evidence="2 3">
    <name type="scientific">Nocardioides pocheonensis</name>
    <dbReference type="NCBI Taxonomy" id="661485"/>
    <lineage>
        <taxon>Bacteria</taxon>
        <taxon>Bacillati</taxon>
        <taxon>Actinomycetota</taxon>
        <taxon>Actinomycetes</taxon>
        <taxon>Propionibacteriales</taxon>
        <taxon>Nocardioidaceae</taxon>
        <taxon>Nocardioides</taxon>
    </lineage>
</organism>